<sequence>MSTEPRVLTQEELWAEARERFGQSSVDWAFQCPSCGDTATGMEISKALALHPRKAEHADRAVRYEEVLGQECIGRILGKQADRGCQYAAFGLIHGPWQVALPYRHKPMFCFPLAPAPAGEAEAAR</sequence>
<dbReference type="EMBL" id="JBHSKM010000019">
    <property type="protein sequence ID" value="MFC5217277.1"/>
    <property type="molecule type" value="Genomic_DNA"/>
</dbReference>
<gene>
    <name evidence="1" type="ORF">ACFPQ9_25905</name>
</gene>
<dbReference type="InterPro" id="IPR048166">
    <property type="entry name" value="VVA0879-like"/>
</dbReference>
<comment type="caution">
    <text evidence="1">The sequence shown here is derived from an EMBL/GenBank/DDBJ whole genome shotgun (WGS) entry which is preliminary data.</text>
</comment>
<evidence type="ECO:0000313" key="1">
    <source>
        <dbReference type="EMBL" id="MFC5217277.1"/>
    </source>
</evidence>
<organism evidence="1 2">
    <name type="scientific">Streptomyces coerulescens</name>
    <dbReference type="NCBI Taxonomy" id="29304"/>
    <lineage>
        <taxon>Bacteria</taxon>
        <taxon>Bacillati</taxon>
        <taxon>Actinomycetota</taxon>
        <taxon>Actinomycetes</taxon>
        <taxon>Kitasatosporales</taxon>
        <taxon>Streptomycetaceae</taxon>
        <taxon>Streptomyces</taxon>
    </lineage>
</organism>
<dbReference type="NCBIfam" id="NF041591">
    <property type="entry name" value="CxxC_VVA0879"/>
    <property type="match status" value="1"/>
</dbReference>
<name>A0ABW0CR58_STRCD</name>
<evidence type="ECO:0000313" key="2">
    <source>
        <dbReference type="Proteomes" id="UP001596263"/>
    </source>
</evidence>
<proteinExistence type="predicted"/>
<dbReference type="Proteomes" id="UP001596263">
    <property type="component" value="Unassembled WGS sequence"/>
</dbReference>
<accession>A0ABW0CR58</accession>
<dbReference type="RefSeq" id="WP_380857806.1">
    <property type="nucleotide sequence ID" value="NZ_JBHSKM010000019.1"/>
</dbReference>
<reference evidence="2" key="1">
    <citation type="journal article" date="2019" name="Int. J. Syst. Evol. Microbiol.">
        <title>The Global Catalogue of Microorganisms (GCM) 10K type strain sequencing project: providing services to taxonomists for standard genome sequencing and annotation.</title>
        <authorList>
            <consortium name="The Broad Institute Genomics Platform"/>
            <consortium name="The Broad Institute Genome Sequencing Center for Infectious Disease"/>
            <person name="Wu L."/>
            <person name="Ma J."/>
        </authorList>
    </citation>
    <scope>NUCLEOTIDE SEQUENCE [LARGE SCALE GENOMIC DNA]</scope>
    <source>
        <strain evidence="2">KCTC 42586</strain>
    </source>
</reference>
<keyword evidence="2" id="KW-1185">Reference proteome</keyword>
<protein>
    <submittedName>
        <fullName evidence="1">VVA0879 family protein</fullName>
    </submittedName>
</protein>